<dbReference type="EMBL" id="DRUZ01000044">
    <property type="protein sequence ID" value="HHS01630.1"/>
    <property type="molecule type" value="Genomic_DNA"/>
</dbReference>
<dbReference type="Pfam" id="PF06686">
    <property type="entry name" value="SpoIIIAC"/>
    <property type="match status" value="2"/>
</dbReference>
<keyword evidence="1" id="KW-0472">Membrane</keyword>
<organism evidence="2">
    <name type="scientific">Caldicellulosiruptor owensensis</name>
    <dbReference type="NCBI Taxonomy" id="55205"/>
    <lineage>
        <taxon>Bacteria</taxon>
        <taxon>Bacillati</taxon>
        <taxon>Bacillota</taxon>
        <taxon>Bacillota incertae sedis</taxon>
        <taxon>Caldicellulosiruptorales</taxon>
        <taxon>Caldicellulosiruptoraceae</taxon>
        <taxon>Caldicellulosiruptor</taxon>
    </lineage>
</organism>
<name>A0A7C5V178_9FIRM</name>
<dbReference type="InterPro" id="IPR025664">
    <property type="entry name" value="Spore_III_AC/AD"/>
</dbReference>
<keyword evidence="1" id="KW-0812">Transmembrane</keyword>
<accession>A0A7C5V178</accession>
<comment type="caution">
    <text evidence="2">The sequence shown here is derived from an EMBL/GenBank/DDBJ whole genome shotgun (WGS) entry which is preliminary data.</text>
</comment>
<evidence type="ECO:0000256" key="1">
    <source>
        <dbReference type="SAM" id="Phobius"/>
    </source>
</evidence>
<dbReference type="AlphaFoldDB" id="A0A7C5V178"/>
<protein>
    <submittedName>
        <fullName evidence="2">Stage III sporulation protein AD</fullName>
    </submittedName>
</protein>
<proteinExistence type="predicted"/>
<gene>
    <name evidence="2" type="ORF">ENL71_03720</name>
</gene>
<evidence type="ECO:0000313" key="2">
    <source>
        <dbReference type="EMBL" id="HHS01630.1"/>
    </source>
</evidence>
<feature type="transmembrane region" description="Helical" evidence="1">
    <location>
        <begin position="6"/>
        <end position="22"/>
    </location>
</feature>
<feature type="transmembrane region" description="Helical" evidence="1">
    <location>
        <begin position="29"/>
        <end position="51"/>
    </location>
</feature>
<feature type="transmembrane region" description="Helical" evidence="1">
    <location>
        <begin position="102"/>
        <end position="123"/>
    </location>
</feature>
<keyword evidence="1" id="KW-1133">Transmembrane helix</keyword>
<reference evidence="2" key="1">
    <citation type="journal article" date="2020" name="mSystems">
        <title>Genome- and Community-Level Interaction Insights into Carbon Utilization and Element Cycling Functions of Hydrothermarchaeota in Hydrothermal Sediment.</title>
        <authorList>
            <person name="Zhou Z."/>
            <person name="Liu Y."/>
            <person name="Xu W."/>
            <person name="Pan J."/>
            <person name="Luo Z.H."/>
            <person name="Li M."/>
        </authorList>
    </citation>
    <scope>NUCLEOTIDE SEQUENCE [LARGE SCALE GENOMIC DNA]</scope>
    <source>
        <strain evidence="2">SpSt-102</strain>
    </source>
</reference>
<sequence length="128" mass="14101">MEILNIIALCMISIFVVSILKRTQKEIGLAVAVIVGILIFLMLIDKLVYVVEKIVEMSNRVSFASGYVKTLIKMTGIALISEYTASVGKDSGESAIAEKVEFAGKIIILFLSLPLIMSLFDLITKFLR</sequence>